<evidence type="ECO:0000313" key="14">
    <source>
        <dbReference type="Proteomes" id="UP000324611"/>
    </source>
</evidence>
<dbReference type="InterPro" id="IPR018108">
    <property type="entry name" value="MCP_transmembrane"/>
</dbReference>
<dbReference type="InterPro" id="IPR002067">
    <property type="entry name" value="MCP"/>
</dbReference>
<evidence type="ECO:0000313" key="13">
    <source>
        <dbReference type="EMBL" id="KAA2234654.1"/>
    </source>
</evidence>
<accession>A0A5B2V6Q7</accession>
<keyword evidence="14" id="KW-1185">Reference proteome</keyword>
<comment type="function">
    <text evidence="11">ADP:ATP antiporter that mediates import of ADP into the mitochondrial matrix for ATP synthesis, and export of ATP out to fuel the cell. Cycles between the cytoplasmic-open state (c-state) and the matrix-open state (m-state): operates by the alternating access mechanism with a single substrate-binding site intermittently exposed to either the cytosolic (c-state) or matrix (m-state) side of the inner mitochondrial membrane.</text>
</comment>
<protein>
    <recommendedName>
        <fullName evidence="15">ADP/ATP translocase</fullName>
    </recommendedName>
</protein>
<dbReference type="SUPFAM" id="SSF103506">
    <property type="entry name" value="Mitochondrial carrier"/>
    <property type="match status" value="1"/>
</dbReference>
<comment type="catalytic activity">
    <reaction evidence="10">
        <text>ADP(in) + ATP(out) = ADP(out) + ATP(in)</text>
        <dbReference type="Rhea" id="RHEA:34999"/>
        <dbReference type="ChEBI" id="CHEBI:30616"/>
        <dbReference type="ChEBI" id="CHEBI:456216"/>
    </reaction>
    <physiologicalReaction direction="left-to-right" evidence="10">
        <dbReference type="Rhea" id="RHEA:35000"/>
    </physiologicalReaction>
</comment>
<evidence type="ECO:0000256" key="5">
    <source>
        <dbReference type="ARBA" id="ARBA00022449"/>
    </source>
</evidence>
<dbReference type="GO" id="GO:1990544">
    <property type="term" value="P:mitochondrial ATP transmembrane transport"/>
    <property type="evidence" value="ECO:0007669"/>
    <property type="project" value="InterPro"/>
</dbReference>
<reference evidence="13 14" key="1">
    <citation type="submission" date="2019-09" db="EMBL/GenBank/DDBJ databases">
        <title>Chitinophaga ginsengihumi sp. nov., isolated from soil of ginseng rhizosphere.</title>
        <authorList>
            <person name="Lee J."/>
        </authorList>
    </citation>
    <scope>NUCLEOTIDE SEQUENCE [LARGE SCALE GENOMIC DNA]</scope>
    <source>
        <strain evidence="13 14">BN140078</strain>
    </source>
</reference>
<evidence type="ECO:0000256" key="6">
    <source>
        <dbReference type="ARBA" id="ARBA00022692"/>
    </source>
</evidence>
<dbReference type="InterPro" id="IPR002113">
    <property type="entry name" value="ADT_euk_type"/>
</dbReference>
<dbReference type="AlphaFoldDB" id="A0A5B2V6Q7"/>
<dbReference type="GO" id="GO:0140021">
    <property type="term" value="P:mitochondrial ADP transmembrane transport"/>
    <property type="evidence" value="ECO:0007669"/>
    <property type="project" value="InterPro"/>
</dbReference>
<sequence>MFLGGVDKKTQFWRYFAGNLASGGAAGATSLCFVYPLDFARTRLAADVGKGDGQREFSGLGNCISKIFKSDGLIGLYRGFGVSVQGIIIYRASYFGFYDTA</sequence>
<reference evidence="13 14" key="2">
    <citation type="submission" date="2019-09" db="EMBL/GenBank/DDBJ databases">
        <authorList>
            <person name="Jin C."/>
        </authorList>
    </citation>
    <scope>NUCLEOTIDE SEQUENCE [LARGE SCALE GENOMIC DNA]</scope>
    <source>
        <strain evidence="13 14">BN140078</strain>
    </source>
</reference>
<name>A0A5B2V6Q7_9BACT</name>
<evidence type="ECO:0000256" key="3">
    <source>
        <dbReference type="ARBA" id="ARBA00011245"/>
    </source>
</evidence>
<dbReference type="GO" id="GO:0016020">
    <property type="term" value="C:membrane"/>
    <property type="evidence" value="ECO:0007669"/>
    <property type="project" value="UniProtKB-SubCell"/>
</dbReference>
<evidence type="ECO:0000256" key="9">
    <source>
        <dbReference type="ARBA" id="ARBA00023136"/>
    </source>
</evidence>
<comment type="caution">
    <text evidence="13">The sequence shown here is derived from an EMBL/GenBank/DDBJ whole genome shotgun (WGS) entry which is preliminary data.</text>
</comment>
<dbReference type="PANTHER" id="PTHR45635:SF14">
    <property type="entry name" value="ADP_ATP TRANSLOCASE"/>
    <property type="match status" value="1"/>
</dbReference>
<keyword evidence="7" id="KW-0677">Repeat</keyword>
<dbReference type="GO" id="GO:0005471">
    <property type="term" value="F:ATP:ADP antiporter activity"/>
    <property type="evidence" value="ECO:0007669"/>
    <property type="project" value="InterPro"/>
</dbReference>
<feature type="non-terminal residue" evidence="13">
    <location>
        <position position="101"/>
    </location>
</feature>
<comment type="similarity">
    <text evidence="2">Belongs to the mitochondrial carrier (TC 2.A.29) family.</text>
</comment>
<evidence type="ECO:0000256" key="7">
    <source>
        <dbReference type="ARBA" id="ARBA00022737"/>
    </source>
</evidence>
<evidence type="ECO:0000256" key="8">
    <source>
        <dbReference type="ARBA" id="ARBA00022989"/>
    </source>
</evidence>
<comment type="subunit">
    <text evidence="3">Monomer.</text>
</comment>
<evidence type="ECO:0000256" key="12">
    <source>
        <dbReference type="SAM" id="Phobius"/>
    </source>
</evidence>
<keyword evidence="5" id="KW-0050">Antiport</keyword>
<dbReference type="PROSITE" id="PS50920">
    <property type="entry name" value="SOLCAR"/>
    <property type="match status" value="1"/>
</dbReference>
<dbReference type="InterPro" id="IPR023395">
    <property type="entry name" value="MCP_dom_sf"/>
</dbReference>
<dbReference type="Pfam" id="PF00153">
    <property type="entry name" value="Mito_carr"/>
    <property type="match status" value="1"/>
</dbReference>
<keyword evidence="6 12" id="KW-0812">Transmembrane</keyword>
<evidence type="ECO:0000256" key="1">
    <source>
        <dbReference type="ARBA" id="ARBA00004141"/>
    </source>
</evidence>
<evidence type="ECO:0000256" key="2">
    <source>
        <dbReference type="ARBA" id="ARBA00006375"/>
    </source>
</evidence>
<proteinExistence type="inferred from homology"/>
<evidence type="ECO:0000256" key="4">
    <source>
        <dbReference type="ARBA" id="ARBA00022448"/>
    </source>
</evidence>
<organism evidence="13 14">
    <name type="scientific">Chitinophaga agrisoli</name>
    <dbReference type="NCBI Taxonomy" id="2607653"/>
    <lineage>
        <taxon>Bacteria</taxon>
        <taxon>Pseudomonadati</taxon>
        <taxon>Bacteroidota</taxon>
        <taxon>Chitinophagia</taxon>
        <taxon>Chitinophagales</taxon>
        <taxon>Chitinophagaceae</taxon>
        <taxon>Chitinophaga</taxon>
    </lineage>
</organism>
<dbReference type="PANTHER" id="PTHR45635">
    <property type="entry name" value="ADP,ATP CARRIER PROTEIN 1-RELATED-RELATED"/>
    <property type="match status" value="1"/>
</dbReference>
<dbReference type="Gene3D" id="1.50.40.10">
    <property type="entry name" value="Mitochondrial carrier domain"/>
    <property type="match status" value="1"/>
</dbReference>
<feature type="transmembrane region" description="Helical" evidence="12">
    <location>
        <begin position="12"/>
        <end position="35"/>
    </location>
</feature>
<keyword evidence="4" id="KW-0813">Transport</keyword>
<dbReference type="EMBL" id="VUOC01000183">
    <property type="protein sequence ID" value="KAA2234654.1"/>
    <property type="molecule type" value="Genomic_DNA"/>
</dbReference>
<dbReference type="PRINTS" id="PR00926">
    <property type="entry name" value="MITOCARRIER"/>
</dbReference>
<gene>
    <name evidence="13" type="ORF">F0L74_33145</name>
</gene>
<comment type="subcellular location">
    <subcellularLocation>
        <location evidence="1">Membrane</location>
        <topology evidence="1">Multi-pass membrane protein</topology>
    </subcellularLocation>
</comment>
<keyword evidence="8 12" id="KW-1133">Transmembrane helix</keyword>
<evidence type="ECO:0000256" key="10">
    <source>
        <dbReference type="ARBA" id="ARBA00024143"/>
    </source>
</evidence>
<evidence type="ECO:0000256" key="11">
    <source>
        <dbReference type="ARBA" id="ARBA00045250"/>
    </source>
</evidence>
<keyword evidence="9 12" id="KW-0472">Membrane</keyword>
<evidence type="ECO:0008006" key="15">
    <source>
        <dbReference type="Google" id="ProtNLM"/>
    </source>
</evidence>
<dbReference type="Proteomes" id="UP000324611">
    <property type="component" value="Unassembled WGS sequence"/>
</dbReference>